<dbReference type="GO" id="GO:0016787">
    <property type="term" value="F:hydrolase activity"/>
    <property type="evidence" value="ECO:0007669"/>
    <property type="project" value="UniProtKB-KW"/>
</dbReference>
<evidence type="ECO:0000256" key="1">
    <source>
        <dbReference type="ARBA" id="ARBA00008061"/>
    </source>
</evidence>
<organism evidence="3 4">
    <name type="scientific">Streptomyces albiaxialis</name>
    <dbReference type="NCBI Taxonomy" id="329523"/>
    <lineage>
        <taxon>Bacteria</taxon>
        <taxon>Bacillati</taxon>
        <taxon>Actinomycetota</taxon>
        <taxon>Actinomycetes</taxon>
        <taxon>Kitasatosporales</taxon>
        <taxon>Streptomycetaceae</taxon>
        <taxon>Streptomyces</taxon>
    </lineage>
</organism>
<comment type="caution">
    <text evidence="3">The sequence shown here is derived from an EMBL/GenBank/DDBJ whole genome shotgun (WGS) entry which is preliminary data.</text>
</comment>
<dbReference type="PANTHER" id="PTHR10357">
    <property type="entry name" value="ALPHA-AMYLASE FAMILY MEMBER"/>
    <property type="match status" value="1"/>
</dbReference>
<accession>A0ABP5HVZ8</accession>
<sequence>MNQHSAGWWRDAVIYQVYPRSFADGNGDGMGDLAGVRRGLPYLRELGVDAVWLSPFYASPQADAGYDVADYRAIDPMFGDLDDADALLAEAHGLGLRVIVDVVPNHSSDQHEWFRRALAGDPVARARYHFRPGRGTGGSEPPNDWESIFGGPAWTRTKNADGTHGDWYLHLFAPEQPDFNWENPAVQDEFRSVLRFWLDKGVDGFRIDVAHGLVKPEGLPDVGTVQQLQLLGDERLPFFDQDGVHEIYRDWRRVLEEYPGQRIGVAEAWTPGADRTALYVREDELHQAFNFHYLNTGWDAEALRAVIDEALDSLRPVGAPATWVLSNHDVVRHRTRLGGGLPRARAATLLMLALPGSAYVYQGEELGLPEVLDIPDDARQDPSFFRDAGQDGLRDGCRVPVPWDREGSSYGFGTGGSWLPQPEGWGELSVEAQTGDPDSTLELYRTALRLRRERPELGAGDAVEWLPAPEGVLAFRRGGFVCTANTGESAAALDSVLDASPGALILASGPYDGSATLPGDTTVWWSVST</sequence>
<dbReference type="InterPro" id="IPR045857">
    <property type="entry name" value="O16G_dom_2"/>
</dbReference>
<dbReference type="RefSeq" id="WP_344531447.1">
    <property type="nucleotide sequence ID" value="NZ_BAAAPE010000013.1"/>
</dbReference>
<dbReference type="InterPro" id="IPR006047">
    <property type="entry name" value="GH13_cat_dom"/>
</dbReference>
<dbReference type="Pfam" id="PF00128">
    <property type="entry name" value="Alpha-amylase"/>
    <property type="match status" value="1"/>
</dbReference>
<reference evidence="4" key="1">
    <citation type="journal article" date="2019" name="Int. J. Syst. Evol. Microbiol.">
        <title>The Global Catalogue of Microorganisms (GCM) 10K type strain sequencing project: providing services to taxonomists for standard genome sequencing and annotation.</title>
        <authorList>
            <consortium name="The Broad Institute Genomics Platform"/>
            <consortium name="The Broad Institute Genome Sequencing Center for Infectious Disease"/>
            <person name="Wu L."/>
            <person name="Ma J."/>
        </authorList>
    </citation>
    <scope>NUCLEOTIDE SEQUENCE [LARGE SCALE GENOMIC DNA]</scope>
    <source>
        <strain evidence="4">JCM 15478</strain>
    </source>
</reference>
<dbReference type="Proteomes" id="UP001500016">
    <property type="component" value="Unassembled WGS sequence"/>
</dbReference>
<evidence type="ECO:0000259" key="2">
    <source>
        <dbReference type="SMART" id="SM00642"/>
    </source>
</evidence>
<keyword evidence="4" id="KW-1185">Reference proteome</keyword>
<keyword evidence="3" id="KW-0378">Hydrolase</keyword>
<dbReference type="CDD" id="cd11332">
    <property type="entry name" value="AmyAc_OligoGlu_TS"/>
    <property type="match status" value="1"/>
</dbReference>
<comment type="similarity">
    <text evidence="1">Belongs to the glycosyl hydrolase 13 family.</text>
</comment>
<evidence type="ECO:0000313" key="3">
    <source>
        <dbReference type="EMBL" id="GAA2086643.1"/>
    </source>
</evidence>
<gene>
    <name evidence="3" type="ORF">GCM10009801_49170</name>
</gene>
<feature type="domain" description="Glycosyl hydrolase family 13 catalytic" evidence="2">
    <location>
        <begin position="16"/>
        <end position="394"/>
    </location>
</feature>
<dbReference type="Gene3D" id="3.20.20.80">
    <property type="entry name" value="Glycosidases"/>
    <property type="match status" value="1"/>
</dbReference>
<dbReference type="InterPro" id="IPR017853">
    <property type="entry name" value="GH"/>
</dbReference>
<name>A0ABP5HVZ8_9ACTN</name>
<dbReference type="Gene3D" id="3.90.400.10">
    <property type="entry name" value="Oligo-1,6-glucosidase, Domain 2"/>
    <property type="match status" value="1"/>
</dbReference>
<protein>
    <submittedName>
        <fullName evidence="3">Glycoside hydrolase family 13 protein</fullName>
    </submittedName>
</protein>
<dbReference type="SUPFAM" id="SSF51445">
    <property type="entry name" value="(Trans)glycosidases"/>
    <property type="match status" value="1"/>
</dbReference>
<dbReference type="SMART" id="SM00642">
    <property type="entry name" value="Aamy"/>
    <property type="match status" value="1"/>
</dbReference>
<dbReference type="EMBL" id="BAAAPE010000013">
    <property type="protein sequence ID" value="GAA2086643.1"/>
    <property type="molecule type" value="Genomic_DNA"/>
</dbReference>
<evidence type="ECO:0000313" key="4">
    <source>
        <dbReference type="Proteomes" id="UP001500016"/>
    </source>
</evidence>
<proteinExistence type="inferred from homology"/>
<dbReference type="PANTHER" id="PTHR10357:SF179">
    <property type="entry name" value="NEUTRAL AND BASIC AMINO ACID TRANSPORT PROTEIN RBAT"/>
    <property type="match status" value="1"/>
</dbReference>